<dbReference type="EMBL" id="QHJG01000046">
    <property type="protein sequence ID" value="PWY54079.1"/>
    <property type="molecule type" value="Genomic_DNA"/>
</dbReference>
<organism evidence="1 2">
    <name type="scientific">Legionella qingyii</name>
    <dbReference type="NCBI Taxonomy" id="2184757"/>
    <lineage>
        <taxon>Bacteria</taxon>
        <taxon>Pseudomonadati</taxon>
        <taxon>Pseudomonadota</taxon>
        <taxon>Gammaproteobacteria</taxon>
        <taxon>Legionellales</taxon>
        <taxon>Legionellaceae</taxon>
        <taxon>Legionella</taxon>
    </lineage>
</organism>
<reference evidence="1 2" key="1">
    <citation type="submission" date="2018-05" db="EMBL/GenBank/DDBJ databases">
        <title>Legionella qingyii sp.nov., whole genome shotgun sequence.</title>
        <authorList>
            <person name="Wu H."/>
            <person name="Zhu Q."/>
            <person name="Hu C."/>
        </authorList>
    </citation>
    <scope>NUCLEOTIDE SEQUENCE [LARGE SCALE GENOMIC DNA]</scope>
    <source>
        <strain evidence="1 2">HEB18</strain>
    </source>
</reference>
<dbReference type="Proteomes" id="UP000247152">
    <property type="component" value="Unassembled WGS sequence"/>
</dbReference>
<evidence type="ECO:0000313" key="2">
    <source>
        <dbReference type="Proteomes" id="UP000247152"/>
    </source>
</evidence>
<comment type="caution">
    <text evidence="1">The sequence shown here is derived from an EMBL/GenBank/DDBJ whole genome shotgun (WGS) entry which is preliminary data.</text>
</comment>
<accession>A0A317TYG4</accession>
<name>A0A317TYG4_9GAMM</name>
<evidence type="ECO:0000313" key="1">
    <source>
        <dbReference type="EMBL" id="PWY54079.1"/>
    </source>
</evidence>
<protein>
    <submittedName>
        <fullName evidence="1">Uncharacterized protein</fullName>
    </submittedName>
</protein>
<sequence>MVVEVIFLVQSWGTMTGFVGRGKRFVFVIARGPELSEIFGATWVQVNSKLSIKLLIKTD</sequence>
<proteinExistence type="predicted"/>
<dbReference type="AlphaFoldDB" id="A0A317TYG4"/>
<gene>
    <name evidence="1" type="ORF">DGG96_18950</name>
</gene>